<dbReference type="AlphaFoldDB" id="G3HBD9"/>
<organism evidence="2 3">
    <name type="scientific">Cricetulus griseus</name>
    <name type="common">Chinese hamster</name>
    <name type="synonym">Cricetulus barabensis griseus</name>
    <dbReference type="NCBI Taxonomy" id="10029"/>
    <lineage>
        <taxon>Eukaryota</taxon>
        <taxon>Metazoa</taxon>
        <taxon>Chordata</taxon>
        <taxon>Craniata</taxon>
        <taxon>Vertebrata</taxon>
        <taxon>Euteleostomi</taxon>
        <taxon>Mammalia</taxon>
        <taxon>Eutheria</taxon>
        <taxon>Euarchontoglires</taxon>
        <taxon>Glires</taxon>
        <taxon>Rodentia</taxon>
        <taxon>Myomorpha</taxon>
        <taxon>Muroidea</taxon>
        <taxon>Cricetidae</taxon>
        <taxon>Cricetinae</taxon>
        <taxon>Cricetulus</taxon>
    </lineage>
</organism>
<evidence type="ECO:0000313" key="2">
    <source>
        <dbReference type="EMBL" id="EGW08273.1"/>
    </source>
</evidence>
<proteinExistence type="predicted"/>
<evidence type="ECO:0000256" key="1">
    <source>
        <dbReference type="SAM" id="MobiDB-lite"/>
    </source>
</evidence>
<reference evidence="3" key="1">
    <citation type="journal article" date="2011" name="Nat. Biotechnol.">
        <title>The genomic sequence of the Chinese hamster ovary (CHO)-K1 cell line.</title>
        <authorList>
            <person name="Xu X."/>
            <person name="Nagarajan H."/>
            <person name="Lewis N.E."/>
            <person name="Pan S."/>
            <person name="Cai Z."/>
            <person name="Liu X."/>
            <person name="Chen W."/>
            <person name="Xie M."/>
            <person name="Wang W."/>
            <person name="Hammond S."/>
            <person name="Andersen M.R."/>
            <person name="Neff N."/>
            <person name="Passarelli B."/>
            <person name="Koh W."/>
            <person name="Fan H.C."/>
            <person name="Wang J."/>
            <person name="Gui Y."/>
            <person name="Lee K.H."/>
            <person name="Betenbaugh M.J."/>
            <person name="Quake S.R."/>
            <person name="Famili I."/>
            <person name="Palsson B.O."/>
            <person name="Wang J."/>
        </authorList>
    </citation>
    <scope>NUCLEOTIDE SEQUENCE [LARGE SCALE GENOMIC DNA]</scope>
    <source>
        <strain evidence="3">CHO K1 cell line</strain>
    </source>
</reference>
<name>G3HBD9_CRIGR</name>
<gene>
    <name evidence="2" type="ORF">I79_007767</name>
</gene>
<dbReference type="Proteomes" id="UP000001075">
    <property type="component" value="Unassembled WGS sequence"/>
</dbReference>
<protein>
    <submittedName>
        <fullName evidence="2">Uncharacterized protein</fullName>
    </submittedName>
</protein>
<dbReference type="EMBL" id="JH000267">
    <property type="protein sequence ID" value="EGW08273.1"/>
    <property type="molecule type" value="Genomic_DNA"/>
</dbReference>
<dbReference type="InParanoid" id="G3HBD9"/>
<feature type="region of interest" description="Disordered" evidence="1">
    <location>
        <begin position="1"/>
        <end position="21"/>
    </location>
</feature>
<sequence>MCHHRAKGQAIDPKASDAHQGPWCHCVVYTNILPQQEGTPTPQQRCHSSKSLGAQ</sequence>
<accession>G3HBD9</accession>
<evidence type="ECO:0000313" key="3">
    <source>
        <dbReference type="Proteomes" id="UP000001075"/>
    </source>
</evidence>